<proteinExistence type="predicted"/>
<gene>
    <name evidence="2" type="ORF">BJX63DRAFT_436950</name>
</gene>
<accession>A0ABR4GWF5</accession>
<dbReference type="Proteomes" id="UP001610334">
    <property type="component" value="Unassembled WGS sequence"/>
</dbReference>
<reference evidence="2 3" key="1">
    <citation type="submission" date="2024-07" db="EMBL/GenBank/DDBJ databases">
        <title>Section-level genome sequencing and comparative genomics of Aspergillus sections Usti and Cavernicolus.</title>
        <authorList>
            <consortium name="Lawrence Berkeley National Laboratory"/>
            <person name="Nybo J.L."/>
            <person name="Vesth T.C."/>
            <person name="Theobald S."/>
            <person name="Frisvad J.C."/>
            <person name="Larsen T.O."/>
            <person name="Kjaerboelling I."/>
            <person name="Rothschild-Mancinelli K."/>
            <person name="Lyhne E.K."/>
            <person name="Kogle M.E."/>
            <person name="Barry K."/>
            <person name="Clum A."/>
            <person name="Na H."/>
            <person name="Ledsgaard L."/>
            <person name="Lin J."/>
            <person name="Lipzen A."/>
            <person name="Kuo A."/>
            <person name="Riley R."/>
            <person name="Mondo S."/>
            <person name="Labutti K."/>
            <person name="Haridas S."/>
            <person name="Pangalinan J."/>
            <person name="Salamov A.A."/>
            <person name="Simmons B.A."/>
            <person name="Magnuson J.K."/>
            <person name="Chen J."/>
            <person name="Drula E."/>
            <person name="Henrissat B."/>
            <person name="Wiebenga A."/>
            <person name="Lubbers R.J."/>
            <person name="Gomes A.C."/>
            <person name="Makela M.R."/>
            <person name="Stajich J."/>
            <person name="Grigoriev I.V."/>
            <person name="Mortensen U.H."/>
            <person name="De Vries R.P."/>
            <person name="Baker S.E."/>
            <person name="Andersen M.R."/>
        </authorList>
    </citation>
    <scope>NUCLEOTIDE SEQUENCE [LARGE SCALE GENOMIC DNA]</scope>
    <source>
        <strain evidence="2 3">CBS 588.65</strain>
    </source>
</reference>
<feature type="signal peptide" evidence="1">
    <location>
        <begin position="1"/>
        <end position="20"/>
    </location>
</feature>
<evidence type="ECO:0000313" key="2">
    <source>
        <dbReference type="EMBL" id="KAL2803405.1"/>
    </source>
</evidence>
<comment type="caution">
    <text evidence="2">The sequence shown here is derived from an EMBL/GenBank/DDBJ whole genome shotgun (WGS) entry which is preliminary data.</text>
</comment>
<name>A0ABR4GWF5_9EURO</name>
<protein>
    <submittedName>
        <fullName evidence="2">Uncharacterized protein</fullName>
    </submittedName>
</protein>
<feature type="chain" id="PRO_5047247834" evidence="1">
    <location>
        <begin position="21"/>
        <end position="54"/>
    </location>
</feature>
<evidence type="ECO:0000313" key="3">
    <source>
        <dbReference type="Proteomes" id="UP001610334"/>
    </source>
</evidence>
<keyword evidence="1" id="KW-0732">Signal</keyword>
<dbReference type="EMBL" id="JBFXLT010000139">
    <property type="protein sequence ID" value="KAL2803405.1"/>
    <property type="molecule type" value="Genomic_DNA"/>
</dbReference>
<evidence type="ECO:0000256" key="1">
    <source>
        <dbReference type="SAM" id="SignalP"/>
    </source>
</evidence>
<sequence>MRAINFSLSLLSLIASTSMATKTTPVPKRKIGFEMEETSRGVIIPMDDWFGIDE</sequence>
<keyword evidence="3" id="KW-1185">Reference proteome</keyword>
<organism evidence="2 3">
    <name type="scientific">Aspergillus granulosus</name>
    <dbReference type="NCBI Taxonomy" id="176169"/>
    <lineage>
        <taxon>Eukaryota</taxon>
        <taxon>Fungi</taxon>
        <taxon>Dikarya</taxon>
        <taxon>Ascomycota</taxon>
        <taxon>Pezizomycotina</taxon>
        <taxon>Eurotiomycetes</taxon>
        <taxon>Eurotiomycetidae</taxon>
        <taxon>Eurotiales</taxon>
        <taxon>Aspergillaceae</taxon>
        <taxon>Aspergillus</taxon>
        <taxon>Aspergillus subgen. Nidulantes</taxon>
    </lineage>
</organism>